<name>A0ABC9TLD8_ENTFL</name>
<dbReference type="EMBL" id="ATIR01000044">
    <property type="protein sequence ID" value="EPI08748.1"/>
    <property type="molecule type" value="Genomic_DNA"/>
</dbReference>
<dbReference type="Proteomes" id="UP000015750">
    <property type="component" value="Unassembled WGS sequence"/>
</dbReference>
<evidence type="ECO:0000313" key="1">
    <source>
        <dbReference type="EMBL" id="EPI08748.1"/>
    </source>
</evidence>
<organism evidence="1 2">
    <name type="scientific">Enterococcus faecalis RP2S-4</name>
    <dbReference type="NCBI Taxonomy" id="1244145"/>
    <lineage>
        <taxon>Bacteria</taxon>
        <taxon>Bacillati</taxon>
        <taxon>Bacillota</taxon>
        <taxon>Bacilli</taxon>
        <taxon>Lactobacillales</taxon>
        <taxon>Enterococcaceae</taxon>
        <taxon>Enterococcus</taxon>
    </lineage>
</organism>
<reference evidence="1 2" key="1">
    <citation type="submission" date="2013-06" db="EMBL/GenBank/DDBJ databases">
        <authorList>
            <person name="Weinstock G."/>
            <person name="Sodergren E."/>
            <person name="Lobos E.A."/>
            <person name="Fulton L."/>
            <person name="Fulton R."/>
            <person name="Courtney L."/>
            <person name="Fronick C."/>
            <person name="O'Laughlin M."/>
            <person name="Godfrey J."/>
            <person name="Wilson R.M."/>
            <person name="Miner T."/>
            <person name="Farmer C."/>
            <person name="Delehaunty K."/>
            <person name="Cordes M."/>
            <person name="Minx P."/>
            <person name="Tomlinson C."/>
            <person name="Chen J."/>
            <person name="Wollam A."/>
            <person name="Pepin K.H."/>
            <person name="Bhonagiri V."/>
            <person name="Zhang X."/>
            <person name="Warren W."/>
            <person name="Mitreva M."/>
            <person name="Mardis E.R."/>
            <person name="Wilson R.K."/>
        </authorList>
    </citation>
    <scope>NUCLEOTIDE SEQUENCE [LARGE SCALE GENOMIC DNA]</scope>
    <source>
        <strain evidence="1 2">RP2S-4</strain>
    </source>
</reference>
<comment type="caution">
    <text evidence="1">The sequence shown here is derived from an EMBL/GenBank/DDBJ whole genome shotgun (WGS) entry which is preliminary data.</text>
</comment>
<protein>
    <submittedName>
        <fullName evidence="1">Uncharacterized protein</fullName>
    </submittedName>
</protein>
<gene>
    <name evidence="1" type="ORF">D358_01523</name>
</gene>
<accession>A0ABC9TLD8</accession>
<dbReference type="AlphaFoldDB" id="A0ABC9TLD8"/>
<evidence type="ECO:0000313" key="2">
    <source>
        <dbReference type="Proteomes" id="UP000015750"/>
    </source>
</evidence>
<proteinExistence type="predicted"/>
<sequence>MPGVCSLRTQHLKIIKNKLRAKRKKSKSYYWKNLAGRWT</sequence>